<dbReference type="EMBL" id="CP097463">
    <property type="protein sequence ID" value="WAX56471.1"/>
    <property type="molecule type" value="Genomic_DNA"/>
</dbReference>
<name>A0ABY7JVB0_9ACTN</name>
<gene>
    <name evidence="11" type="ORF">M6B22_18320</name>
</gene>
<keyword evidence="3" id="KW-0328">Glycosyltransferase</keyword>
<comment type="similarity">
    <text evidence="8">Belongs to the glycosyltransferase 2 family. CrtQ subfamily.</text>
</comment>
<evidence type="ECO:0000256" key="8">
    <source>
        <dbReference type="ARBA" id="ARBA00038120"/>
    </source>
</evidence>
<dbReference type="PANTHER" id="PTHR43646:SF2">
    <property type="entry name" value="GLYCOSYLTRANSFERASE 2-LIKE DOMAIN-CONTAINING PROTEIN"/>
    <property type="match status" value="1"/>
</dbReference>
<sequence length="234" mass="24910">MITTVGVVVPAADEQDLIGGCLRALDRAREHLVRRRPLVSTRVVVVLDACRDDTAGVVGRHPGTESLALSSRCVGVARAAGVAHLLRTAAARSGDVWLASTDADSQVPVDWLSGMLELAERGAQLVLGTVLPGPELQPAQARTWLSQHVLREDHPHIHGANLGIRADAYGALGGWPALTTGEDVALVRRAVSTGHLQIVRTAAYPVRTSARPTGRAPRGFSSYLRDLERQRAAV</sequence>
<evidence type="ECO:0000313" key="11">
    <source>
        <dbReference type="EMBL" id="WAX56471.1"/>
    </source>
</evidence>
<protein>
    <recommendedName>
        <fullName evidence="9">4,4'-diaponeurosporenoate glycosyltransferase</fullName>
    </recommendedName>
</protein>
<dbReference type="Proteomes" id="UP001164693">
    <property type="component" value="Chromosome"/>
</dbReference>
<organism evidence="11 12">
    <name type="scientific">Jatrophihabitans cynanchi</name>
    <dbReference type="NCBI Taxonomy" id="2944128"/>
    <lineage>
        <taxon>Bacteria</taxon>
        <taxon>Bacillati</taxon>
        <taxon>Actinomycetota</taxon>
        <taxon>Actinomycetes</taxon>
        <taxon>Jatrophihabitantales</taxon>
        <taxon>Jatrophihabitantaceae</taxon>
        <taxon>Jatrophihabitans</taxon>
    </lineage>
</organism>
<evidence type="ECO:0000256" key="9">
    <source>
        <dbReference type="ARBA" id="ARBA00040345"/>
    </source>
</evidence>
<evidence type="ECO:0000256" key="1">
    <source>
        <dbReference type="ARBA" id="ARBA00004236"/>
    </source>
</evidence>
<dbReference type="PANTHER" id="PTHR43646">
    <property type="entry name" value="GLYCOSYLTRANSFERASE"/>
    <property type="match status" value="1"/>
</dbReference>
<keyword evidence="5" id="KW-0472">Membrane</keyword>
<keyword evidence="12" id="KW-1185">Reference proteome</keyword>
<evidence type="ECO:0000313" key="12">
    <source>
        <dbReference type="Proteomes" id="UP001164693"/>
    </source>
</evidence>
<comment type="function">
    <text evidence="6">Catalyzes the glycosylation of 4,4'-diaponeurosporenoate, i.e. the esterification of glucose at the C1'' position with the carboxyl group of 4,4'-diaponeurosporenic acid, to form glycosyl-4,4'-diaponeurosporenoate. This is a step in the biosynthesis of staphyloxanthin, an orange pigment present in most staphylococci strains.</text>
</comment>
<dbReference type="Pfam" id="PF00535">
    <property type="entry name" value="Glycos_transf_2"/>
    <property type="match status" value="1"/>
</dbReference>
<dbReference type="InterPro" id="IPR029044">
    <property type="entry name" value="Nucleotide-diphossugar_trans"/>
</dbReference>
<keyword evidence="4" id="KW-0808">Transferase</keyword>
<dbReference type="Gene3D" id="3.90.550.10">
    <property type="entry name" value="Spore Coat Polysaccharide Biosynthesis Protein SpsA, Chain A"/>
    <property type="match status" value="1"/>
</dbReference>
<comment type="pathway">
    <text evidence="7">Carotenoid biosynthesis; staphyloxanthin biosynthesis; staphyloxanthin from farnesyl diphosphate: step 4/5.</text>
</comment>
<evidence type="ECO:0000259" key="10">
    <source>
        <dbReference type="Pfam" id="PF00535"/>
    </source>
</evidence>
<evidence type="ECO:0000256" key="4">
    <source>
        <dbReference type="ARBA" id="ARBA00022679"/>
    </source>
</evidence>
<evidence type="ECO:0000256" key="2">
    <source>
        <dbReference type="ARBA" id="ARBA00022475"/>
    </source>
</evidence>
<evidence type="ECO:0000256" key="6">
    <source>
        <dbReference type="ARBA" id="ARBA00037281"/>
    </source>
</evidence>
<dbReference type="RefSeq" id="WP_269443004.1">
    <property type="nucleotide sequence ID" value="NZ_CP097463.1"/>
</dbReference>
<accession>A0ABY7JVB0</accession>
<reference evidence="11" key="1">
    <citation type="submission" date="2022-05" db="EMBL/GenBank/DDBJ databases">
        <title>Jatrophihabitans sp. SB3-54 whole genome sequence.</title>
        <authorList>
            <person name="Suh M.K."/>
            <person name="Eom M.K."/>
            <person name="Kim J.S."/>
            <person name="Kim H.S."/>
            <person name="Do H.E."/>
            <person name="Shin Y.K."/>
            <person name="Lee J.-S."/>
        </authorList>
    </citation>
    <scope>NUCLEOTIDE SEQUENCE</scope>
    <source>
        <strain evidence="11">SB3-54</strain>
    </source>
</reference>
<evidence type="ECO:0000256" key="3">
    <source>
        <dbReference type="ARBA" id="ARBA00022676"/>
    </source>
</evidence>
<evidence type="ECO:0000256" key="5">
    <source>
        <dbReference type="ARBA" id="ARBA00023136"/>
    </source>
</evidence>
<comment type="subcellular location">
    <subcellularLocation>
        <location evidence="1">Cell membrane</location>
    </subcellularLocation>
</comment>
<feature type="domain" description="Glycosyltransferase 2-like" evidence="10">
    <location>
        <begin position="7"/>
        <end position="132"/>
    </location>
</feature>
<proteinExistence type="inferred from homology"/>
<dbReference type="InterPro" id="IPR001173">
    <property type="entry name" value="Glyco_trans_2-like"/>
</dbReference>
<evidence type="ECO:0000256" key="7">
    <source>
        <dbReference type="ARBA" id="ARBA00037904"/>
    </source>
</evidence>
<dbReference type="SUPFAM" id="SSF53448">
    <property type="entry name" value="Nucleotide-diphospho-sugar transferases"/>
    <property type="match status" value="1"/>
</dbReference>
<keyword evidence="2" id="KW-1003">Cell membrane</keyword>